<evidence type="ECO:0000313" key="3">
    <source>
        <dbReference type="Proteomes" id="UP000265520"/>
    </source>
</evidence>
<reference evidence="2 3" key="1">
    <citation type="journal article" date="2018" name="Front. Plant Sci.">
        <title>Red Clover (Trifolium pratense) and Zigzag Clover (T. medium) - A Picture of Genomic Similarities and Differences.</title>
        <authorList>
            <person name="Dluhosova J."/>
            <person name="Istvanek J."/>
            <person name="Nedelnik J."/>
            <person name="Repkova J."/>
        </authorList>
    </citation>
    <scope>NUCLEOTIDE SEQUENCE [LARGE SCALE GENOMIC DNA]</scope>
    <source>
        <strain evidence="3">cv. 10/8</strain>
        <tissue evidence="2">Leaf</tissue>
    </source>
</reference>
<feature type="compositionally biased region" description="Basic and acidic residues" evidence="1">
    <location>
        <begin position="11"/>
        <end position="22"/>
    </location>
</feature>
<dbReference type="AlphaFoldDB" id="A0A392T371"/>
<dbReference type="EMBL" id="LXQA010498247">
    <property type="protein sequence ID" value="MCI55561.1"/>
    <property type="molecule type" value="Genomic_DNA"/>
</dbReference>
<comment type="caution">
    <text evidence="2">The sequence shown here is derived from an EMBL/GenBank/DDBJ whole genome shotgun (WGS) entry which is preliminary data.</text>
</comment>
<evidence type="ECO:0000313" key="2">
    <source>
        <dbReference type="EMBL" id="MCI55561.1"/>
    </source>
</evidence>
<evidence type="ECO:0000256" key="1">
    <source>
        <dbReference type="SAM" id="MobiDB-lite"/>
    </source>
</evidence>
<feature type="compositionally biased region" description="Basic and acidic residues" evidence="1">
    <location>
        <begin position="30"/>
        <end position="43"/>
    </location>
</feature>
<name>A0A392T371_9FABA</name>
<accession>A0A392T371</accession>
<proteinExistence type="predicted"/>
<sequence length="81" mass="9288">MGSLNRYTARNNREGHSKGKHDPPRKKTRRSESPNRERSPKKESNHKRRIEAVDGKESDDNEEENRKLGKRPLIAAIIGGD</sequence>
<feature type="compositionally biased region" description="Polar residues" evidence="1">
    <location>
        <begin position="1"/>
        <end position="10"/>
    </location>
</feature>
<protein>
    <submittedName>
        <fullName evidence="2">Uncharacterized protein</fullName>
    </submittedName>
</protein>
<keyword evidence="3" id="KW-1185">Reference proteome</keyword>
<dbReference type="Proteomes" id="UP000265520">
    <property type="component" value="Unassembled WGS sequence"/>
</dbReference>
<organism evidence="2 3">
    <name type="scientific">Trifolium medium</name>
    <dbReference type="NCBI Taxonomy" id="97028"/>
    <lineage>
        <taxon>Eukaryota</taxon>
        <taxon>Viridiplantae</taxon>
        <taxon>Streptophyta</taxon>
        <taxon>Embryophyta</taxon>
        <taxon>Tracheophyta</taxon>
        <taxon>Spermatophyta</taxon>
        <taxon>Magnoliopsida</taxon>
        <taxon>eudicotyledons</taxon>
        <taxon>Gunneridae</taxon>
        <taxon>Pentapetalae</taxon>
        <taxon>rosids</taxon>
        <taxon>fabids</taxon>
        <taxon>Fabales</taxon>
        <taxon>Fabaceae</taxon>
        <taxon>Papilionoideae</taxon>
        <taxon>50 kb inversion clade</taxon>
        <taxon>NPAAA clade</taxon>
        <taxon>Hologalegina</taxon>
        <taxon>IRL clade</taxon>
        <taxon>Trifolieae</taxon>
        <taxon>Trifolium</taxon>
    </lineage>
</organism>
<feature type="region of interest" description="Disordered" evidence="1">
    <location>
        <begin position="1"/>
        <end position="81"/>
    </location>
</feature>